<protein>
    <submittedName>
        <fullName evidence="1">Uncharacterized protein</fullName>
    </submittedName>
</protein>
<dbReference type="EMBL" id="JABSTR010000005">
    <property type="protein sequence ID" value="KAH9370832.1"/>
    <property type="molecule type" value="Genomic_DNA"/>
</dbReference>
<organism evidence="1 2">
    <name type="scientific">Haemaphysalis longicornis</name>
    <name type="common">Bush tick</name>
    <dbReference type="NCBI Taxonomy" id="44386"/>
    <lineage>
        <taxon>Eukaryota</taxon>
        <taxon>Metazoa</taxon>
        <taxon>Ecdysozoa</taxon>
        <taxon>Arthropoda</taxon>
        <taxon>Chelicerata</taxon>
        <taxon>Arachnida</taxon>
        <taxon>Acari</taxon>
        <taxon>Parasitiformes</taxon>
        <taxon>Ixodida</taxon>
        <taxon>Ixodoidea</taxon>
        <taxon>Ixodidae</taxon>
        <taxon>Haemaphysalinae</taxon>
        <taxon>Haemaphysalis</taxon>
    </lineage>
</organism>
<dbReference type="VEuPathDB" id="VectorBase:HLOH_052473"/>
<proteinExistence type="predicted"/>
<gene>
    <name evidence="1" type="ORF">HPB48_007903</name>
</gene>
<dbReference type="AlphaFoldDB" id="A0A9J6G8G5"/>
<dbReference type="OrthoDB" id="5945905at2759"/>
<accession>A0A9J6G8G5</accession>
<sequence>MIRYRSKTGLLDFAAIDPVVFRQQFRFAKEDFDDLYCNLRVPEVVTSAQGVRVPGREALCILVRRLAYPNLWCDLEPIFGRHTSVMSSVTSLLLTDIAG</sequence>
<comment type="caution">
    <text evidence="1">The sequence shown here is derived from an EMBL/GenBank/DDBJ whole genome shotgun (WGS) entry which is preliminary data.</text>
</comment>
<reference evidence="1 2" key="1">
    <citation type="journal article" date="2020" name="Cell">
        <title>Large-Scale Comparative Analyses of Tick Genomes Elucidate Their Genetic Diversity and Vector Capacities.</title>
        <authorList>
            <consortium name="Tick Genome and Microbiome Consortium (TIGMIC)"/>
            <person name="Jia N."/>
            <person name="Wang J."/>
            <person name="Shi W."/>
            <person name="Du L."/>
            <person name="Sun Y."/>
            <person name="Zhan W."/>
            <person name="Jiang J.F."/>
            <person name="Wang Q."/>
            <person name="Zhang B."/>
            <person name="Ji P."/>
            <person name="Bell-Sakyi L."/>
            <person name="Cui X.M."/>
            <person name="Yuan T.T."/>
            <person name="Jiang B.G."/>
            <person name="Yang W.F."/>
            <person name="Lam T.T."/>
            <person name="Chang Q.C."/>
            <person name="Ding S.J."/>
            <person name="Wang X.J."/>
            <person name="Zhu J.G."/>
            <person name="Ruan X.D."/>
            <person name="Zhao L."/>
            <person name="Wei J.T."/>
            <person name="Ye R.Z."/>
            <person name="Que T.C."/>
            <person name="Du C.H."/>
            <person name="Zhou Y.H."/>
            <person name="Cheng J.X."/>
            <person name="Dai P.F."/>
            <person name="Guo W.B."/>
            <person name="Han X.H."/>
            <person name="Huang E.J."/>
            <person name="Li L.F."/>
            <person name="Wei W."/>
            <person name="Gao Y.C."/>
            <person name="Liu J.Z."/>
            <person name="Shao H.Z."/>
            <person name="Wang X."/>
            <person name="Wang C.C."/>
            <person name="Yang T.C."/>
            <person name="Huo Q.B."/>
            <person name="Li W."/>
            <person name="Chen H.Y."/>
            <person name="Chen S.E."/>
            <person name="Zhou L.G."/>
            <person name="Ni X.B."/>
            <person name="Tian J.H."/>
            <person name="Sheng Y."/>
            <person name="Liu T."/>
            <person name="Pan Y.S."/>
            <person name="Xia L.Y."/>
            <person name="Li J."/>
            <person name="Zhao F."/>
            <person name="Cao W.C."/>
        </authorList>
    </citation>
    <scope>NUCLEOTIDE SEQUENCE [LARGE SCALE GENOMIC DNA]</scope>
    <source>
        <strain evidence="1">HaeL-2018</strain>
    </source>
</reference>
<evidence type="ECO:0000313" key="2">
    <source>
        <dbReference type="Proteomes" id="UP000821853"/>
    </source>
</evidence>
<dbReference type="PANTHER" id="PTHR34615:SF1">
    <property type="entry name" value="PX DOMAIN-CONTAINING PROTEIN"/>
    <property type="match status" value="1"/>
</dbReference>
<evidence type="ECO:0000313" key="1">
    <source>
        <dbReference type="EMBL" id="KAH9370832.1"/>
    </source>
</evidence>
<dbReference type="PANTHER" id="PTHR34615">
    <property type="entry name" value="PX DOMAIN-CONTAINING PROTEIN"/>
    <property type="match status" value="1"/>
</dbReference>
<name>A0A9J6G8G5_HAELO</name>
<keyword evidence="2" id="KW-1185">Reference proteome</keyword>
<dbReference type="Proteomes" id="UP000821853">
    <property type="component" value="Chromosome 3"/>
</dbReference>